<protein>
    <submittedName>
        <fullName evidence="7">Cytochrome P450 family protein</fullName>
    </submittedName>
</protein>
<evidence type="ECO:0000256" key="1">
    <source>
        <dbReference type="ARBA" id="ARBA00001971"/>
    </source>
</evidence>
<reference evidence="8" key="1">
    <citation type="journal article" date="2020" name="Stud. Mycol.">
        <title>101 Dothideomycetes genomes: A test case for predicting lifestyles and emergence of pathogens.</title>
        <authorList>
            <person name="Haridas S."/>
            <person name="Albert R."/>
            <person name="Binder M."/>
            <person name="Bloem J."/>
            <person name="LaButti K."/>
            <person name="Salamov A."/>
            <person name="Andreopoulos B."/>
            <person name="Baker S."/>
            <person name="Barry K."/>
            <person name="Bills G."/>
            <person name="Bluhm B."/>
            <person name="Cannon C."/>
            <person name="Castanera R."/>
            <person name="Culley D."/>
            <person name="Daum C."/>
            <person name="Ezra D."/>
            <person name="Gonzalez J."/>
            <person name="Henrissat B."/>
            <person name="Kuo A."/>
            <person name="Liang C."/>
            <person name="Lipzen A."/>
            <person name="Lutzoni F."/>
            <person name="Magnuson J."/>
            <person name="Mondo S."/>
            <person name="Nolan M."/>
            <person name="Ohm R."/>
            <person name="Pangilinan J."/>
            <person name="Park H.-J."/>
            <person name="Ramirez L."/>
            <person name="Alfaro M."/>
            <person name="Sun H."/>
            <person name="Tritt A."/>
            <person name="Yoshinaga Y."/>
            <person name="Zwiers L.-H."/>
            <person name="Turgeon B."/>
            <person name="Goodwin S."/>
            <person name="Spatafora J."/>
            <person name="Crous P."/>
            <person name="Grigoriev I."/>
        </authorList>
    </citation>
    <scope>NUCLEOTIDE SEQUENCE [LARGE SCALE GENOMIC DNA]</scope>
    <source>
        <strain evidence="8">CBS 304.66</strain>
    </source>
</reference>
<comment type="cofactor">
    <cofactor evidence="1 5">
        <name>heme</name>
        <dbReference type="ChEBI" id="CHEBI:30413"/>
    </cofactor>
</comment>
<dbReference type="PANTHER" id="PTHR24305:SF166">
    <property type="entry name" value="CYTOCHROME P450 12A4, MITOCHONDRIAL-RELATED"/>
    <property type="match status" value="1"/>
</dbReference>
<keyword evidence="3 5" id="KW-0479">Metal-binding</keyword>
<comment type="similarity">
    <text evidence="2 6">Belongs to the cytochrome P450 family.</text>
</comment>
<dbReference type="GO" id="GO:0004497">
    <property type="term" value="F:monooxygenase activity"/>
    <property type="evidence" value="ECO:0007669"/>
    <property type="project" value="UniProtKB-KW"/>
</dbReference>
<comment type="caution">
    <text evidence="7">The sequence shown here is derived from an EMBL/GenBank/DDBJ whole genome shotgun (WGS) entry which is preliminary data.</text>
</comment>
<evidence type="ECO:0000313" key="8">
    <source>
        <dbReference type="Proteomes" id="UP000800093"/>
    </source>
</evidence>
<sequence>MSLVASSVWATLFLSVFALVLGRIVYALHLSPYRHIPGPRVCKITQYWTLWHDIRLRRVDKIREWHRRYGDVVLIAPNEVSFSDAGSTREIYGSSGGLPKSRYFDNFVAYCHRSVFSTLGVKEHQEVLKRTIAFYRPTSIFKSALLQPVRDNVKKTLNQLARRTENDMLVVCNFFSFDNITSLLYGPDLCTRTIEHESCFERTMVAGWMTVELWNNLLYNFPLAHKVIKAVLSYCSDEPGFLAADDKLADWNMKRVDAALSKPENIAVNSLLYVLSTAKTSDGLPLPKSWIAAELLDNIHAAQSTVALALTYVLWDLANCPEWQRRIRVELSSLPLNDDGLPAVSNLQSAPILDACITESSRLHPLSSGRAERVVPADRAYNGIVLPANTVVSTSTLAIHHRPEVFPNPQAFKPERWLHAKGEVLHVMQSCYIPFGYGARLCLGKPFAQASIKLFVAGILMQFEVCMDPQSGTTSRTMAQLGTQNALPRGRRCELLVKRLHVH</sequence>
<dbReference type="Pfam" id="PF00067">
    <property type="entry name" value="p450"/>
    <property type="match status" value="1"/>
</dbReference>
<evidence type="ECO:0000256" key="4">
    <source>
        <dbReference type="ARBA" id="ARBA00023004"/>
    </source>
</evidence>
<feature type="binding site" description="axial binding residue" evidence="5">
    <location>
        <position position="442"/>
    </location>
    <ligand>
        <name>heme</name>
        <dbReference type="ChEBI" id="CHEBI:30413"/>
    </ligand>
    <ligandPart>
        <name>Fe</name>
        <dbReference type="ChEBI" id="CHEBI:18248"/>
    </ligandPart>
</feature>
<dbReference type="PANTHER" id="PTHR24305">
    <property type="entry name" value="CYTOCHROME P450"/>
    <property type="match status" value="1"/>
</dbReference>
<keyword evidence="6" id="KW-0560">Oxidoreductase</keyword>
<evidence type="ECO:0000256" key="2">
    <source>
        <dbReference type="ARBA" id="ARBA00010617"/>
    </source>
</evidence>
<dbReference type="Proteomes" id="UP000800093">
    <property type="component" value="Unassembled WGS sequence"/>
</dbReference>
<evidence type="ECO:0000256" key="6">
    <source>
        <dbReference type="RuleBase" id="RU000461"/>
    </source>
</evidence>
<dbReference type="InterPro" id="IPR036396">
    <property type="entry name" value="Cyt_P450_sf"/>
</dbReference>
<keyword evidence="6" id="KW-0503">Monooxygenase</keyword>
<dbReference type="PRINTS" id="PR00465">
    <property type="entry name" value="EP450IV"/>
</dbReference>
<dbReference type="InterPro" id="IPR017972">
    <property type="entry name" value="Cyt_P450_CS"/>
</dbReference>
<dbReference type="EMBL" id="ML986786">
    <property type="protein sequence ID" value="KAF2258093.1"/>
    <property type="molecule type" value="Genomic_DNA"/>
</dbReference>
<dbReference type="InterPro" id="IPR001128">
    <property type="entry name" value="Cyt_P450"/>
</dbReference>
<dbReference type="OrthoDB" id="1470350at2759"/>
<organism evidence="7 8">
    <name type="scientific">Lojkania enalia</name>
    <dbReference type="NCBI Taxonomy" id="147567"/>
    <lineage>
        <taxon>Eukaryota</taxon>
        <taxon>Fungi</taxon>
        <taxon>Dikarya</taxon>
        <taxon>Ascomycota</taxon>
        <taxon>Pezizomycotina</taxon>
        <taxon>Dothideomycetes</taxon>
        <taxon>Pleosporomycetidae</taxon>
        <taxon>Pleosporales</taxon>
        <taxon>Pleosporales incertae sedis</taxon>
        <taxon>Lojkania</taxon>
    </lineage>
</organism>
<keyword evidence="5 6" id="KW-0349">Heme</keyword>
<accession>A0A9P4JZU8</accession>
<dbReference type="InterPro" id="IPR002403">
    <property type="entry name" value="Cyt_P450_E_grp-IV"/>
</dbReference>
<dbReference type="Gene3D" id="1.10.630.10">
    <property type="entry name" value="Cytochrome P450"/>
    <property type="match status" value="1"/>
</dbReference>
<gene>
    <name evidence="7" type="ORF">CC78DRAFT_505252</name>
</gene>
<dbReference type="InterPro" id="IPR050121">
    <property type="entry name" value="Cytochrome_P450_monoxygenase"/>
</dbReference>
<dbReference type="GO" id="GO:0020037">
    <property type="term" value="F:heme binding"/>
    <property type="evidence" value="ECO:0007669"/>
    <property type="project" value="InterPro"/>
</dbReference>
<dbReference type="GO" id="GO:0016705">
    <property type="term" value="F:oxidoreductase activity, acting on paired donors, with incorporation or reduction of molecular oxygen"/>
    <property type="evidence" value="ECO:0007669"/>
    <property type="project" value="InterPro"/>
</dbReference>
<evidence type="ECO:0000256" key="5">
    <source>
        <dbReference type="PIRSR" id="PIRSR602403-1"/>
    </source>
</evidence>
<dbReference type="PROSITE" id="PS00086">
    <property type="entry name" value="CYTOCHROME_P450"/>
    <property type="match status" value="1"/>
</dbReference>
<name>A0A9P4JZU8_9PLEO</name>
<keyword evidence="4 5" id="KW-0408">Iron</keyword>
<evidence type="ECO:0000256" key="3">
    <source>
        <dbReference type="ARBA" id="ARBA00022723"/>
    </source>
</evidence>
<proteinExistence type="inferred from homology"/>
<dbReference type="GO" id="GO:0005506">
    <property type="term" value="F:iron ion binding"/>
    <property type="evidence" value="ECO:0007669"/>
    <property type="project" value="InterPro"/>
</dbReference>
<dbReference type="AlphaFoldDB" id="A0A9P4JZU8"/>
<dbReference type="SUPFAM" id="SSF48264">
    <property type="entry name" value="Cytochrome P450"/>
    <property type="match status" value="1"/>
</dbReference>
<keyword evidence="8" id="KW-1185">Reference proteome</keyword>
<dbReference type="PRINTS" id="PR00385">
    <property type="entry name" value="P450"/>
</dbReference>
<evidence type="ECO:0000313" key="7">
    <source>
        <dbReference type="EMBL" id="KAF2258093.1"/>
    </source>
</evidence>